<name>A0ACC1RJX2_9APHY</name>
<protein>
    <submittedName>
        <fullName evidence="1">Uncharacterized protein</fullName>
    </submittedName>
</protein>
<gene>
    <name evidence="1" type="ORF">NM688_g9171</name>
</gene>
<comment type="caution">
    <text evidence="1">The sequence shown here is derived from an EMBL/GenBank/DDBJ whole genome shotgun (WGS) entry which is preliminary data.</text>
</comment>
<dbReference type="EMBL" id="JANHOG010002746">
    <property type="protein sequence ID" value="KAJ3520377.1"/>
    <property type="molecule type" value="Genomic_DNA"/>
</dbReference>
<keyword evidence="2" id="KW-1185">Reference proteome</keyword>
<dbReference type="Proteomes" id="UP001148662">
    <property type="component" value="Unassembled WGS sequence"/>
</dbReference>
<accession>A0ACC1RJX2</accession>
<reference evidence="1" key="1">
    <citation type="submission" date="2022-07" db="EMBL/GenBank/DDBJ databases">
        <title>Genome Sequence of Phlebia brevispora.</title>
        <authorList>
            <person name="Buettner E."/>
        </authorList>
    </citation>
    <scope>NUCLEOTIDE SEQUENCE</scope>
    <source>
        <strain evidence="1">MPL23</strain>
    </source>
</reference>
<evidence type="ECO:0000313" key="1">
    <source>
        <dbReference type="EMBL" id="KAJ3520377.1"/>
    </source>
</evidence>
<organism evidence="1 2">
    <name type="scientific">Phlebia brevispora</name>
    <dbReference type="NCBI Taxonomy" id="194682"/>
    <lineage>
        <taxon>Eukaryota</taxon>
        <taxon>Fungi</taxon>
        <taxon>Dikarya</taxon>
        <taxon>Basidiomycota</taxon>
        <taxon>Agaricomycotina</taxon>
        <taxon>Agaricomycetes</taxon>
        <taxon>Polyporales</taxon>
        <taxon>Meruliaceae</taxon>
        <taxon>Phlebia</taxon>
    </lineage>
</organism>
<proteinExistence type="predicted"/>
<evidence type="ECO:0000313" key="2">
    <source>
        <dbReference type="Proteomes" id="UP001148662"/>
    </source>
</evidence>
<sequence length="271" mass="30677">MNRSNTSYSSWAAKAHRYAANLTFLGWLRLLWFVLILWIERVRYSFIPSCEWGDRSLPAHANPTHVLLVSDPRVRYAPLYRSSIFGNLHHWLYELSLRRTWQAALSFKPHTVVFLGDMLASGRKVKSPEDFDGYFTAFTRIFATPKPLPAYFTPGNEDIGLNLKASDVHRARENYIDYFGSPNTKVSLGNHTLVLLDAPGLVEEDYQRAEDHGITYEEWVPIKGGAVAFVKSLQGDDSGSCASPFLTTCLTSLSATQMARTSPEYYSHTSR</sequence>